<dbReference type="Proteomes" id="UP000053593">
    <property type="component" value="Unassembled WGS sequence"/>
</dbReference>
<dbReference type="AlphaFoldDB" id="A0A0D0C9Y5"/>
<evidence type="ECO:0000256" key="1">
    <source>
        <dbReference type="SAM" id="MobiDB-lite"/>
    </source>
</evidence>
<evidence type="ECO:0000313" key="3">
    <source>
        <dbReference type="Proteomes" id="UP000053593"/>
    </source>
</evidence>
<feature type="region of interest" description="Disordered" evidence="1">
    <location>
        <begin position="1"/>
        <end position="92"/>
    </location>
</feature>
<reference evidence="2 3" key="1">
    <citation type="submission" date="2014-04" db="EMBL/GenBank/DDBJ databases">
        <title>Evolutionary Origins and Diversification of the Mycorrhizal Mutualists.</title>
        <authorList>
            <consortium name="DOE Joint Genome Institute"/>
            <consortium name="Mycorrhizal Genomics Consortium"/>
            <person name="Kohler A."/>
            <person name="Kuo A."/>
            <person name="Nagy L.G."/>
            <person name="Floudas D."/>
            <person name="Copeland A."/>
            <person name="Barry K.W."/>
            <person name="Cichocki N."/>
            <person name="Veneault-Fourrey C."/>
            <person name="LaButti K."/>
            <person name="Lindquist E.A."/>
            <person name="Lipzen A."/>
            <person name="Lundell T."/>
            <person name="Morin E."/>
            <person name="Murat C."/>
            <person name="Riley R."/>
            <person name="Ohm R."/>
            <person name="Sun H."/>
            <person name="Tunlid A."/>
            <person name="Henrissat B."/>
            <person name="Grigoriev I.V."/>
            <person name="Hibbett D.S."/>
            <person name="Martin F."/>
        </authorList>
    </citation>
    <scope>NUCLEOTIDE SEQUENCE [LARGE SCALE GENOMIC DNA]</scope>
    <source>
        <strain evidence="2 3">FD-317 M1</strain>
    </source>
</reference>
<gene>
    <name evidence="2" type="ORF">GYMLUDRAFT_44650</name>
</gene>
<name>A0A0D0C9Y5_9AGAR</name>
<dbReference type="HOGENOM" id="CLU_2413475_0_0_1"/>
<proteinExistence type="predicted"/>
<feature type="compositionally biased region" description="Basic residues" evidence="1">
    <location>
        <begin position="61"/>
        <end position="71"/>
    </location>
</feature>
<keyword evidence="3" id="KW-1185">Reference proteome</keyword>
<feature type="compositionally biased region" description="Polar residues" evidence="1">
    <location>
        <begin position="28"/>
        <end position="50"/>
    </location>
</feature>
<dbReference type="EMBL" id="KN834780">
    <property type="protein sequence ID" value="KIK59284.1"/>
    <property type="molecule type" value="Genomic_DNA"/>
</dbReference>
<accession>A0A0D0C9Y5</accession>
<evidence type="ECO:0000313" key="2">
    <source>
        <dbReference type="EMBL" id="KIK59284.1"/>
    </source>
</evidence>
<protein>
    <submittedName>
        <fullName evidence="2">Uncharacterized protein</fullName>
    </submittedName>
</protein>
<sequence length="92" mass="10443">MCHQRTLSPKPSAATGRHPLHEEAESDPCTQRTPTHTFGTSVPHINTPNNDLPVFSIPPTRRTRTCRRRHTPLQLSTRPQRPPRLPSLIRPT</sequence>
<organism evidence="2 3">
    <name type="scientific">Collybiopsis luxurians FD-317 M1</name>
    <dbReference type="NCBI Taxonomy" id="944289"/>
    <lineage>
        <taxon>Eukaryota</taxon>
        <taxon>Fungi</taxon>
        <taxon>Dikarya</taxon>
        <taxon>Basidiomycota</taxon>
        <taxon>Agaricomycotina</taxon>
        <taxon>Agaricomycetes</taxon>
        <taxon>Agaricomycetidae</taxon>
        <taxon>Agaricales</taxon>
        <taxon>Marasmiineae</taxon>
        <taxon>Omphalotaceae</taxon>
        <taxon>Collybiopsis</taxon>
        <taxon>Collybiopsis luxurians</taxon>
    </lineage>
</organism>